<evidence type="ECO:0000256" key="1">
    <source>
        <dbReference type="SAM" id="MobiDB-lite"/>
    </source>
</evidence>
<dbReference type="PANTHER" id="PTHR34194:SF2">
    <property type="entry name" value="F14J8.16 PROTEIN"/>
    <property type="match status" value="1"/>
</dbReference>
<proteinExistence type="predicted"/>
<reference evidence="3" key="1">
    <citation type="submission" date="2024-07" db="EMBL/GenBank/DDBJ databases">
        <title>Two chromosome-level genome assemblies of Korean endemic species Abeliophyllum distichum and Forsythia ovata (Oleaceae).</title>
        <authorList>
            <person name="Jang H."/>
        </authorList>
    </citation>
    <scope>NUCLEOTIDE SEQUENCE [LARGE SCALE GENOMIC DNA]</scope>
</reference>
<accession>A0ABD1TH31</accession>
<dbReference type="PANTHER" id="PTHR34194">
    <property type="entry name" value="F14J8.16 PROTEIN"/>
    <property type="match status" value="1"/>
</dbReference>
<evidence type="ECO:0000313" key="3">
    <source>
        <dbReference type="Proteomes" id="UP001604336"/>
    </source>
</evidence>
<evidence type="ECO:0000313" key="2">
    <source>
        <dbReference type="EMBL" id="KAL2512040.1"/>
    </source>
</evidence>
<protein>
    <submittedName>
        <fullName evidence="2">Uncharacterized protein</fullName>
    </submittedName>
</protein>
<gene>
    <name evidence="2" type="ORF">Adt_17640</name>
</gene>
<feature type="compositionally biased region" description="Basic and acidic residues" evidence="1">
    <location>
        <begin position="280"/>
        <end position="297"/>
    </location>
</feature>
<dbReference type="Proteomes" id="UP001604336">
    <property type="component" value="Unassembled WGS sequence"/>
</dbReference>
<dbReference type="EMBL" id="JBFOLK010000005">
    <property type="protein sequence ID" value="KAL2512040.1"/>
    <property type="molecule type" value="Genomic_DNA"/>
</dbReference>
<comment type="caution">
    <text evidence="2">The sequence shown here is derived from an EMBL/GenBank/DDBJ whole genome shotgun (WGS) entry which is preliminary data.</text>
</comment>
<sequence>MGLRRKISDEYMPNALSEAEKSESRKRKREKHNNVGEEDGNNSVNDPQYELFLGRLKLYEKSYILEGEKNGVRMVIKYEELGSSEDGCASNLHKKTSNCMGQKNVLSNEKPCLGDNSPVDKSINNDIQHASGHFAFRKQVINILRKPYDRQEYDELRRAVKARKIEESNGDLCTGSKRSLGKSYLDDYGDLHRMLKKFEKDRRKNLNILRGFFFWLEHKTMEGAFKPWKDPELSTSAYPSSSPLPGKKKRATPSEPGNDPETVVEEQENSPPPPRLPVTGEEKNEKSPDEPGKQASQ</sequence>
<feature type="region of interest" description="Disordered" evidence="1">
    <location>
        <begin position="1"/>
        <end position="46"/>
    </location>
</feature>
<feature type="compositionally biased region" description="Polar residues" evidence="1">
    <location>
        <begin position="233"/>
        <end position="243"/>
    </location>
</feature>
<organism evidence="2 3">
    <name type="scientific">Abeliophyllum distichum</name>
    <dbReference type="NCBI Taxonomy" id="126358"/>
    <lineage>
        <taxon>Eukaryota</taxon>
        <taxon>Viridiplantae</taxon>
        <taxon>Streptophyta</taxon>
        <taxon>Embryophyta</taxon>
        <taxon>Tracheophyta</taxon>
        <taxon>Spermatophyta</taxon>
        <taxon>Magnoliopsida</taxon>
        <taxon>eudicotyledons</taxon>
        <taxon>Gunneridae</taxon>
        <taxon>Pentapetalae</taxon>
        <taxon>asterids</taxon>
        <taxon>lamiids</taxon>
        <taxon>Lamiales</taxon>
        <taxon>Oleaceae</taxon>
        <taxon>Forsythieae</taxon>
        <taxon>Abeliophyllum</taxon>
    </lineage>
</organism>
<feature type="region of interest" description="Disordered" evidence="1">
    <location>
        <begin position="226"/>
        <end position="297"/>
    </location>
</feature>
<keyword evidence="3" id="KW-1185">Reference proteome</keyword>
<name>A0ABD1TH31_9LAMI</name>
<dbReference type="AlphaFoldDB" id="A0ABD1TH31"/>